<gene>
    <name evidence="4" type="ORF">EBB54_17160</name>
</gene>
<accession>A0A3R8L1B1</accession>
<dbReference type="PROSITE" id="PS50977">
    <property type="entry name" value="HTH_TETR_2"/>
    <property type="match status" value="1"/>
</dbReference>
<dbReference type="AlphaFoldDB" id="A0A3R8L1B1"/>
<dbReference type="RefSeq" id="WP_125128304.1">
    <property type="nucleotide sequence ID" value="NZ_RHJS01000002.1"/>
</dbReference>
<proteinExistence type="predicted"/>
<dbReference type="Gene3D" id="1.10.357.10">
    <property type="entry name" value="Tetracycline Repressor, domain 2"/>
    <property type="match status" value="1"/>
</dbReference>
<sequence length="190" mass="22537">MGRNKVLYDKQQIIDIAVSIVEEEGIEVLSARRIASELGVSSMTMYNYVSNIDEVKRELMIRGYNELFRNIIQKLSLKEKKDRSGVAAFIKIYAEQFYEYGEKHRNLMKFMLGEGYTKFYADAELRLFVNPLQSYYKYSKERDYQLACRICEDMMYSELKKYINGINPLSKDEFLYQVEYCVDRVFDLGR</sequence>
<dbReference type="GO" id="GO:0003677">
    <property type="term" value="F:DNA binding"/>
    <property type="evidence" value="ECO:0007669"/>
    <property type="project" value="UniProtKB-UniRule"/>
</dbReference>
<evidence type="ECO:0000256" key="2">
    <source>
        <dbReference type="PROSITE-ProRule" id="PRU00335"/>
    </source>
</evidence>
<evidence type="ECO:0000256" key="1">
    <source>
        <dbReference type="ARBA" id="ARBA00023125"/>
    </source>
</evidence>
<feature type="domain" description="HTH tetR-type" evidence="3">
    <location>
        <begin position="7"/>
        <end position="67"/>
    </location>
</feature>
<comment type="caution">
    <text evidence="4">The sequence shown here is derived from an EMBL/GenBank/DDBJ whole genome shotgun (WGS) entry which is preliminary data.</text>
</comment>
<dbReference type="Proteomes" id="UP000274920">
    <property type="component" value="Unassembled WGS sequence"/>
</dbReference>
<protein>
    <submittedName>
        <fullName evidence="4">TetR/AcrR family transcriptional regulator</fullName>
    </submittedName>
</protein>
<dbReference type="EMBL" id="RHJS01000002">
    <property type="protein sequence ID" value="RRK32894.1"/>
    <property type="molecule type" value="Genomic_DNA"/>
</dbReference>
<name>A0A3R8L1B1_9FIRM</name>
<dbReference type="SUPFAM" id="SSF46689">
    <property type="entry name" value="Homeodomain-like"/>
    <property type="match status" value="1"/>
</dbReference>
<evidence type="ECO:0000313" key="5">
    <source>
        <dbReference type="Proteomes" id="UP000274920"/>
    </source>
</evidence>
<evidence type="ECO:0000259" key="3">
    <source>
        <dbReference type="PROSITE" id="PS50977"/>
    </source>
</evidence>
<dbReference type="InterPro" id="IPR009057">
    <property type="entry name" value="Homeodomain-like_sf"/>
</dbReference>
<organism evidence="4 5">
    <name type="scientific">Schaedlerella arabinosiphila</name>
    <dbReference type="NCBI Taxonomy" id="2044587"/>
    <lineage>
        <taxon>Bacteria</taxon>
        <taxon>Bacillati</taxon>
        <taxon>Bacillota</taxon>
        <taxon>Clostridia</taxon>
        <taxon>Lachnospirales</taxon>
        <taxon>Lachnospiraceae</taxon>
        <taxon>Schaedlerella</taxon>
    </lineage>
</organism>
<reference evidence="4" key="1">
    <citation type="submission" date="2018-10" db="EMBL/GenBank/DDBJ databases">
        <title>Schaedlerella arabinophila gen. nov. sp. nov., isolated from the mouse intestinal tract and comparative analysis with the genome of the closely related altered Schaedler flora strain ASF502.</title>
        <authorList>
            <person name="Miyake S."/>
            <person name="Soh M."/>
            <person name="Seedorf H."/>
        </authorList>
    </citation>
    <scope>NUCLEOTIDE SEQUENCE [LARGE SCALE GENOMIC DNA]</scope>
    <source>
        <strain evidence="4">DSM 106076</strain>
    </source>
</reference>
<feature type="DNA-binding region" description="H-T-H motif" evidence="2">
    <location>
        <begin position="30"/>
        <end position="49"/>
    </location>
</feature>
<dbReference type="InterPro" id="IPR001647">
    <property type="entry name" value="HTH_TetR"/>
</dbReference>
<keyword evidence="5" id="KW-1185">Reference proteome</keyword>
<keyword evidence="1 2" id="KW-0238">DNA-binding</keyword>
<evidence type="ECO:0000313" key="4">
    <source>
        <dbReference type="EMBL" id="RRK32894.1"/>
    </source>
</evidence>